<dbReference type="Gene3D" id="1.20.141.10">
    <property type="entry name" value="Chitosanase, subunit A, domain 1"/>
    <property type="match status" value="1"/>
</dbReference>
<evidence type="ECO:0000313" key="5">
    <source>
        <dbReference type="Proteomes" id="UP000721442"/>
    </source>
</evidence>
<protein>
    <submittedName>
        <fullName evidence="4">Uncharacterized protein</fullName>
    </submittedName>
</protein>
<dbReference type="Pfam" id="PF09374">
    <property type="entry name" value="PG_binding_3"/>
    <property type="match status" value="1"/>
</dbReference>
<dbReference type="InterPro" id="IPR018537">
    <property type="entry name" value="Peptidoglycan-bd_3"/>
</dbReference>
<feature type="domain" description="TtsA-like Glycoside hydrolase family 108" evidence="2">
    <location>
        <begin position="43"/>
        <end position="128"/>
    </location>
</feature>
<organism evidence="4 5">
    <name type="scientific">Candidatus Enterousia excrementavium</name>
    <dbReference type="NCBI Taxonomy" id="2840789"/>
    <lineage>
        <taxon>Bacteria</taxon>
        <taxon>Pseudomonadati</taxon>
        <taxon>Pseudomonadota</taxon>
        <taxon>Alphaproteobacteria</taxon>
        <taxon>Candidatus Enterousia</taxon>
    </lineage>
</organism>
<accession>A0A940DBK4</accession>
<dbReference type="Proteomes" id="UP000721442">
    <property type="component" value="Unassembled WGS sequence"/>
</dbReference>
<gene>
    <name evidence="4" type="ORF">IAC77_00175</name>
</gene>
<evidence type="ECO:0000259" key="3">
    <source>
        <dbReference type="Pfam" id="PF09374"/>
    </source>
</evidence>
<reference evidence="4" key="2">
    <citation type="journal article" date="2021" name="PeerJ">
        <title>Extensive microbial diversity within the chicken gut microbiome revealed by metagenomics and culture.</title>
        <authorList>
            <person name="Gilroy R."/>
            <person name="Ravi A."/>
            <person name="Getino M."/>
            <person name="Pursley I."/>
            <person name="Horton D.L."/>
            <person name="Alikhan N.F."/>
            <person name="Baker D."/>
            <person name="Gharbi K."/>
            <person name="Hall N."/>
            <person name="Watson M."/>
            <person name="Adriaenssens E.M."/>
            <person name="Foster-Nyarko E."/>
            <person name="Jarju S."/>
            <person name="Secka A."/>
            <person name="Antonio M."/>
            <person name="Oren A."/>
            <person name="Chaudhuri R.R."/>
            <person name="La Ragione R."/>
            <person name="Hildebrand F."/>
            <person name="Pallen M.J."/>
        </authorList>
    </citation>
    <scope>NUCLEOTIDE SEQUENCE</scope>
    <source>
        <strain evidence="4">B1-16210</strain>
    </source>
</reference>
<dbReference type="Pfam" id="PF05838">
    <property type="entry name" value="Glyco_hydro_108"/>
    <property type="match status" value="1"/>
</dbReference>
<reference evidence="4" key="1">
    <citation type="submission" date="2020-10" db="EMBL/GenBank/DDBJ databases">
        <authorList>
            <person name="Gilroy R."/>
        </authorList>
    </citation>
    <scope>NUCLEOTIDE SEQUENCE</scope>
    <source>
        <strain evidence="4">B1-16210</strain>
    </source>
</reference>
<evidence type="ECO:0000313" key="4">
    <source>
        <dbReference type="EMBL" id="MBO8406866.1"/>
    </source>
</evidence>
<proteinExistence type="predicted"/>
<evidence type="ECO:0000259" key="2">
    <source>
        <dbReference type="Pfam" id="PF05838"/>
    </source>
</evidence>
<name>A0A940DBK4_9PROT</name>
<evidence type="ECO:0000256" key="1">
    <source>
        <dbReference type="SAM" id="MobiDB-lite"/>
    </source>
</evidence>
<feature type="domain" description="Peptidoglycan binding" evidence="3">
    <location>
        <begin position="146"/>
        <end position="203"/>
    </location>
</feature>
<dbReference type="EMBL" id="JADINE010000003">
    <property type="protein sequence ID" value="MBO8406866.1"/>
    <property type="molecule type" value="Genomic_DNA"/>
</dbReference>
<dbReference type="InterPro" id="IPR023346">
    <property type="entry name" value="Lysozyme-like_dom_sf"/>
</dbReference>
<sequence length="207" mass="23817">MKQPQFLTKLTTPPPDEHNQNTHKANNMSPEKHNDQIREESIRKTMAEEGGYIDNPNRIDQPTNSGITQPTLNKYNQRHPEAGFPENVRELTGLQAEQIYTELYYNDRNIGDINNPRIAHAIFDMGVMSNYSNVGRTVQNTINETQGTNLAIDGNIGAQTIQALNNIPENKVDRFMEVLIENRIEYLKNLADWDRYGRGWTARTNRY</sequence>
<dbReference type="SUPFAM" id="SSF53955">
    <property type="entry name" value="Lysozyme-like"/>
    <property type="match status" value="1"/>
</dbReference>
<dbReference type="AlphaFoldDB" id="A0A940DBK4"/>
<feature type="region of interest" description="Disordered" evidence="1">
    <location>
        <begin position="1"/>
        <end position="37"/>
    </location>
</feature>
<comment type="caution">
    <text evidence="4">The sequence shown here is derived from an EMBL/GenBank/DDBJ whole genome shotgun (WGS) entry which is preliminary data.</text>
</comment>
<dbReference type="InterPro" id="IPR008565">
    <property type="entry name" value="TtsA-like_GH18_dom"/>
</dbReference>
<feature type="compositionally biased region" description="Polar residues" evidence="1">
    <location>
        <begin position="1"/>
        <end position="11"/>
    </location>
</feature>